<dbReference type="RefSeq" id="XP_011000402.1">
    <property type="nucleotide sequence ID" value="XM_011002100.1"/>
</dbReference>
<dbReference type="Gene3D" id="3.30.420.10">
    <property type="entry name" value="Ribonuclease H-like superfamily/Ribonuclease H"/>
    <property type="match status" value="1"/>
</dbReference>
<dbReference type="GO" id="GO:0003676">
    <property type="term" value="F:nucleic acid binding"/>
    <property type="evidence" value="ECO:0007669"/>
    <property type="project" value="InterPro"/>
</dbReference>
<name>A0AAJ6SWL3_POPEU</name>
<dbReference type="PROSITE" id="PS50994">
    <property type="entry name" value="INTEGRASE"/>
    <property type="match status" value="1"/>
</dbReference>
<evidence type="ECO:0000313" key="4">
    <source>
        <dbReference type="Proteomes" id="UP000694918"/>
    </source>
</evidence>
<keyword evidence="1" id="KW-0378">Hydrolase</keyword>
<dbReference type="InterPro" id="IPR012337">
    <property type="entry name" value="RNaseH-like_sf"/>
</dbReference>
<dbReference type="InterPro" id="IPR054722">
    <property type="entry name" value="PolX-like_BBD"/>
</dbReference>
<dbReference type="GO" id="GO:0015074">
    <property type="term" value="P:DNA integration"/>
    <property type="evidence" value="ECO:0007669"/>
    <property type="project" value="InterPro"/>
</dbReference>
<evidence type="ECO:0000259" key="3">
    <source>
        <dbReference type="PROSITE" id="PS50994"/>
    </source>
</evidence>
<dbReference type="Pfam" id="PF22936">
    <property type="entry name" value="Pol_BBD"/>
    <property type="match status" value="1"/>
</dbReference>
<dbReference type="AlphaFoldDB" id="A0AAJ6SWL3"/>
<dbReference type="Proteomes" id="UP000694918">
    <property type="component" value="Unplaced"/>
</dbReference>
<reference evidence="5" key="1">
    <citation type="submission" date="2025-08" db="UniProtKB">
        <authorList>
            <consortium name="RefSeq"/>
        </authorList>
    </citation>
    <scope>IDENTIFICATION</scope>
</reference>
<dbReference type="SUPFAM" id="SSF53098">
    <property type="entry name" value="Ribonuclease H-like"/>
    <property type="match status" value="1"/>
</dbReference>
<evidence type="ECO:0000256" key="2">
    <source>
        <dbReference type="SAM" id="MobiDB-lite"/>
    </source>
</evidence>
<organism evidence="4 5">
    <name type="scientific">Populus euphratica</name>
    <name type="common">Euphrates poplar</name>
    <dbReference type="NCBI Taxonomy" id="75702"/>
    <lineage>
        <taxon>Eukaryota</taxon>
        <taxon>Viridiplantae</taxon>
        <taxon>Streptophyta</taxon>
        <taxon>Embryophyta</taxon>
        <taxon>Tracheophyta</taxon>
        <taxon>Spermatophyta</taxon>
        <taxon>Magnoliopsida</taxon>
        <taxon>eudicotyledons</taxon>
        <taxon>Gunneridae</taxon>
        <taxon>Pentapetalae</taxon>
        <taxon>rosids</taxon>
        <taxon>fabids</taxon>
        <taxon>Malpighiales</taxon>
        <taxon>Salicaceae</taxon>
        <taxon>Saliceae</taxon>
        <taxon>Populus</taxon>
    </lineage>
</organism>
<dbReference type="PANTHER" id="PTHR42648">
    <property type="entry name" value="TRANSPOSASE, PUTATIVE-RELATED"/>
    <property type="match status" value="1"/>
</dbReference>
<accession>A0AAJ6SWL3</accession>
<feature type="compositionally biased region" description="Basic and acidic residues" evidence="2">
    <location>
        <begin position="352"/>
        <end position="365"/>
    </location>
</feature>
<keyword evidence="1" id="KW-0645">Protease</keyword>
<evidence type="ECO:0000256" key="1">
    <source>
        <dbReference type="ARBA" id="ARBA00022670"/>
    </source>
</evidence>
<dbReference type="KEGG" id="peu:105107971"/>
<feature type="region of interest" description="Disordered" evidence="2">
    <location>
        <begin position="352"/>
        <end position="413"/>
    </location>
</feature>
<dbReference type="PANTHER" id="PTHR42648:SF28">
    <property type="entry name" value="TRANSPOSON-ENCODED PROTEIN WITH RIBONUCLEASE H-LIKE AND RETROVIRUS ZINC FINGER-LIKE DOMAINS"/>
    <property type="match status" value="1"/>
</dbReference>
<feature type="compositionally biased region" description="Acidic residues" evidence="2">
    <location>
        <begin position="390"/>
        <end position="401"/>
    </location>
</feature>
<feature type="domain" description="Integrase catalytic" evidence="3">
    <location>
        <begin position="236"/>
        <end position="412"/>
    </location>
</feature>
<dbReference type="InterPro" id="IPR001584">
    <property type="entry name" value="Integrase_cat-core"/>
</dbReference>
<dbReference type="GeneID" id="105107971"/>
<proteinExistence type="predicted"/>
<evidence type="ECO:0000313" key="5">
    <source>
        <dbReference type="RefSeq" id="XP_011000402.1"/>
    </source>
</evidence>
<feature type="compositionally biased region" description="Low complexity" evidence="2">
    <location>
        <begin position="402"/>
        <end position="411"/>
    </location>
</feature>
<keyword evidence="4" id="KW-1185">Reference proteome</keyword>
<dbReference type="InterPro" id="IPR036397">
    <property type="entry name" value="RNaseH_sf"/>
</dbReference>
<protein>
    <submittedName>
        <fullName evidence="5">Uncharacterized protein LOC105107971</fullName>
    </submittedName>
</protein>
<gene>
    <name evidence="5" type="primary">LOC105107971</name>
</gene>
<sequence>MADIPKERSARNASIPPQYIPVSVPNLRWRSLMGKDQKYAFSEQNSAKELWQALEDKFMKKSIDNCLYLKKRNFHFQHKKGTSINEHLNDFNKMIADLKNLDVEIDDEDKALLLLNSLPDTYEHLITTLLLEEFDEGVVLMGNDDVCKIKGVETIYLKMHNGVVKTLTKIRYVPYLKKNLFSLGVLESSGYKIIMHGGVLRAIHGALVVLRGTRKGNLYFLDGSIVISTVTVSKSLKDAEADNSRLWHMRLKHAGEEALQGSSLALRYTTQKGFLIMFTQTYEDLQRMNLLEKMVETQTGRRVKTLRSDNGGEYTSDPFFEVCQDEGIKRHFTVRKTPQQNGVAKRMNRTLMEKQEKSQEKEKQSNDAQQVELETSVIPIKIVQTIPSEGDSDESSDEEDATTPTTTQQESIAMIIDDGIPYTYKEAVHGVENTKWIEAMDEEMKSLHKN</sequence>
<dbReference type="InterPro" id="IPR039537">
    <property type="entry name" value="Retrotran_Ty1/copia-like"/>
</dbReference>
<dbReference type="GO" id="GO:0006508">
    <property type="term" value="P:proteolysis"/>
    <property type="evidence" value="ECO:0007669"/>
    <property type="project" value="UniProtKB-KW"/>
</dbReference>
<dbReference type="GO" id="GO:0008233">
    <property type="term" value="F:peptidase activity"/>
    <property type="evidence" value="ECO:0007669"/>
    <property type="project" value="UniProtKB-KW"/>
</dbReference>
<dbReference type="Pfam" id="PF14223">
    <property type="entry name" value="Retrotran_gag_2"/>
    <property type="match status" value="1"/>
</dbReference>